<keyword evidence="1" id="KW-0472">Membrane</keyword>
<keyword evidence="1" id="KW-0812">Transmembrane</keyword>
<organism evidence="2 3">
    <name type="scientific">Streptomyces hoynatensis</name>
    <dbReference type="NCBI Taxonomy" id="1141874"/>
    <lineage>
        <taxon>Bacteria</taxon>
        <taxon>Bacillati</taxon>
        <taxon>Actinomycetota</taxon>
        <taxon>Actinomycetes</taxon>
        <taxon>Kitasatosporales</taxon>
        <taxon>Streptomycetaceae</taxon>
        <taxon>Streptomyces</taxon>
    </lineage>
</organism>
<evidence type="ECO:0000313" key="2">
    <source>
        <dbReference type="EMBL" id="RKN47262.1"/>
    </source>
</evidence>
<keyword evidence="3" id="KW-1185">Reference proteome</keyword>
<proteinExistence type="predicted"/>
<keyword evidence="1" id="KW-1133">Transmembrane helix</keyword>
<sequence length="139" mass="13819">MRRGRRGVAAGTAVVVAGAAVTLAVLNWVVGLAADRQEISVGGVSPEALSVGAYCGGGVLGAFLLLCGILLVRIAVLDRAPGRAARAALVAAAVLHALLGALAVGLVGWPAFLLLMLVFSLLMLTLTLYPPPPDGAAAG</sequence>
<feature type="transmembrane region" description="Helical" evidence="1">
    <location>
        <begin position="7"/>
        <end position="31"/>
    </location>
</feature>
<dbReference type="Proteomes" id="UP000272474">
    <property type="component" value="Unassembled WGS sequence"/>
</dbReference>
<dbReference type="EMBL" id="RBAL01000001">
    <property type="protein sequence ID" value="RKN47262.1"/>
    <property type="molecule type" value="Genomic_DNA"/>
</dbReference>
<accession>A0A3A9ZFM9</accession>
<comment type="caution">
    <text evidence="2">The sequence shown here is derived from an EMBL/GenBank/DDBJ whole genome shotgun (WGS) entry which is preliminary data.</text>
</comment>
<feature type="transmembrane region" description="Helical" evidence="1">
    <location>
        <begin position="84"/>
        <end position="103"/>
    </location>
</feature>
<reference evidence="2 3" key="1">
    <citation type="journal article" date="2014" name="Int. J. Syst. Evol. Microbiol.">
        <title>Streptomyces hoynatensis sp. nov., isolated from deep marine sediment.</title>
        <authorList>
            <person name="Veyisoglu A."/>
            <person name="Sahin N."/>
        </authorList>
    </citation>
    <scope>NUCLEOTIDE SEQUENCE [LARGE SCALE GENOMIC DNA]</scope>
    <source>
        <strain evidence="2 3">KCTC 29097</strain>
    </source>
</reference>
<evidence type="ECO:0000313" key="3">
    <source>
        <dbReference type="Proteomes" id="UP000272474"/>
    </source>
</evidence>
<feature type="transmembrane region" description="Helical" evidence="1">
    <location>
        <begin position="51"/>
        <end position="72"/>
    </location>
</feature>
<dbReference type="AlphaFoldDB" id="A0A3A9ZFM9"/>
<evidence type="ECO:0008006" key="4">
    <source>
        <dbReference type="Google" id="ProtNLM"/>
    </source>
</evidence>
<gene>
    <name evidence="2" type="ORF">D7294_01555</name>
</gene>
<name>A0A3A9ZFM9_9ACTN</name>
<protein>
    <recommendedName>
        <fullName evidence="4">Integral membrane protein</fullName>
    </recommendedName>
</protein>
<evidence type="ECO:0000256" key="1">
    <source>
        <dbReference type="SAM" id="Phobius"/>
    </source>
</evidence>